<dbReference type="GO" id="GO:0008175">
    <property type="term" value="F:tRNA methyltransferase activity"/>
    <property type="evidence" value="ECO:0007669"/>
    <property type="project" value="InterPro"/>
</dbReference>
<name>Q74MF9_NANEQ</name>
<dbReference type="AlphaFoldDB" id="Q74MF9"/>
<dbReference type="Pfam" id="PF04252">
    <property type="entry name" value="SFM1-like"/>
    <property type="match status" value="1"/>
</dbReference>
<dbReference type="EnsemblBacteria" id="AAR38860">
    <property type="protein sequence ID" value="AAR38860"/>
    <property type="gene ID" value="NEQ005"/>
</dbReference>
<dbReference type="BioCyc" id="NEQU228908:GJB6-6-MONOMER"/>
<evidence type="ECO:0000259" key="4">
    <source>
        <dbReference type="PROSITE" id="PS51675"/>
    </source>
</evidence>
<dbReference type="HOGENOM" id="CLU_061952_0_0_2"/>
<evidence type="ECO:0000256" key="1">
    <source>
        <dbReference type="ARBA" id="ARBA00022603"/>
    </source>
</evidence>
<keyword evidence="6" id="KW-1185">Reference proteome</keyword>
<protein>
    <submittedName>
        <fullName evidence="5">NEQ005</fullName>
    </submittedName>
</protein>
<keyword evidence="1" id="KW-0489">Methyltransferase</keyword>
<evidence type="ECO:0000313" key="6">
    <source>
        <dbReference type="Proteomes" id="UP000000578"/>
    </source>
</evidence>
<dbReference type="Gene3D" id="3.40.1280.30">
    <property type="match status" value="1"/>
</dbReference>
<dbReference type="KEGG" id="neq:NEQ005"/>
<proteinExistence type="predicted"/>
<dbReference type="InterPro" id="IPR016742">
    <property type="entry name" value="tRNA_m1G_mtfrase_arc"/>
</dbReference>
<dbReference type="InterPro" id="IPR038459">
    <property type="entry name" value="MT_TRM10-typ_sf"/>
</dbReference>
<dbReference type="PROSITE" id="PS51675">
    <property type="entry name" value="SAM_MT_TRM10"/>
    <property type="match status" value="1"/>
</dbReference>
<keyword evidence="3" id="KW-0949">S-adenosyl-L-methionine</keyword>
<feature type="domain" description="SAM-dependent MTase TRM10-type" evidence="4">
    <location>
        <begin position="77"/>
        <end position="269"/>
    </location>
</feature>
<evidence type="ECO:0000313" key="5">
    <source>
        <dbReference type="EMBL" id="AAR38860.1"/>
    </source>
</evidence>
<dbReference type="InterPro" id="IPR007364">
    <property type="entry name" value="SFM1-like"/>
</dbReference>
<accession>Q74MF9</accession>
<gene>
    <name evidence="5" type="ordered locus">NEQ005</name>
</gene>
<organism evidence="5 6">
    <name type="scientific">Nanoarchaeum equitans (strain Kin4-M)</name>
    <dbReference type="NCBI Taxonomy" id="228908"/>
    <lineage>
        <taxon>Archaea</taxon>
        <taxon>Nanobdellota</taxon>
        <taxon>Candidatus Nanoarchaeia</taxon>
        <taxon>Nanoarchaeales</taxon>
        <taxon>Nanoarchaeaceae</taxon>
        <taxon>Nanoarchaeum</taxon>
    </lineage>
</organism>
<evidence type="ECO:0000256" key="3">
    <source>
        <dbReference type="ARBA" id="ARBA00022691"/>
    </source>
</evidence>
<keyword evidence="2" id="KW-0808">Transferase</keyword>
<dbReference type="PIRSF" id="PIRSF018978">
    <property type="entry name" value="tRNA_m1G_mtfrase_arc_prd"/>
    <property type="match status" value="1"/>
</dbReference>
<dbReference type="Proteomes" id="UP000000578">
    <property type="component" value="Chromosome"/>
</dbReference>
<dbReference type="EMBL" id="AE017199">
    <property type="protein sequence ID" value="AAR38860.1"/>
    <property type="molecule type" value="Genomic_DNA"/>
</dbReference>
<evidence type="ECO:0000256" key="2">
    <source>
        <dbReference type="ARBA" id="ARBA00022679"/>
    </source>
</evidence>
<dbReference type="STRING" id="228908.NEQ005"/>
<dbReference type="InterPro" id="IPR028564">
    <property type="entry name" value="MT_TRM10-typ"/>
</dbReference>
<dbReference type="GO" id="GO:0030488">
    <property type="term" value="P:tRNA methylation"/>
    <property type="evidence" value="ECO:0007669"/>
    <property type="project" value="InterPro"/>
</dbReference>
<reference evidence="5 6" key="1">
    <citation type="journal article" date="2003" name="Proc. Natl. Acad. Sci. U.S.A.">
        <title>The genome of Nanoarchaeum equitans: insights into early archaeal evolution and derived parasitism.</title>
        <authorList>
            <person name="Waters E."/>
            <person name="Hohn M.J."/>
            <person name="Ahel I."/>
            <person name="Graham D.E."/>
            <person name="Adams M.D."/>
            <person name="Barnstead M."/>
            <person name="Beeson K.Y."/>
            <person name="Bibbs L."/>
            <person name="Bolanos R."/>
            <person name="Keller M."/>
            <person name="Kretz K."/>
            <person name="Lin X."/>
            <person name="Mathur E."/>
            <person name="Ni J."/>
            <person name="Podar M."/>
            <person name="Richardson T."/>
            <person name="Sutton G.G."/>
            <person name="Simon M."/>
            <person name="Soll D."/>
            <person name="Stetter K.O."/>
            <person name="Short J.M."/>
            <person name="Noordewier M."/>
        </authorList>
    </citation>
    <scope>NUCLEOTIDE SEQUENCE [LARGE SCALE GENOMIC DNA]</scope>
    <source>
        <strain evidence="5 6">Kin4-M</strain>
    </source>
</reference>
<sequence length="306" mass="36876">MLYKYLLEWLKEHNIYFLHLNRRKLRSYLNPFQSVLLEILLNDYRIDFKKEGGIPLYKEGEFYLLNRKGPYYSDAILSKQGVKPELNLPKYPLFIIDLRYYNRHTEKEKRRIIKEILASLIEVRKYLWDRHLALVANRELFNFISHKLGNNKILRLDYPLNGIALDPNADEILTEKDIKENNIFLIGGIVDLGQNRPWTKELFKEFPRKRIEFYGKTKGVPDRFNRIISILLKVKFENKTIEEAIKENLTRKDILERLSIELPKRWVKLDNKFVLPKKEYEELNKMFGRDIKPYLKVFKVEVIEKQ</sequence>